<protein>
    <submittedName>
        <fullName evidence="2">Uncharacterized protein</fullName>
    </submittedName>
</protein>
<proteinExistence type="predicted"/>
<feature type="coiled-coil region" evidence="1">
    <location>
        <begin position="9"/>
        <end position="39"/>
    </location>
</feature>
<name>A0A2S0T1D2_ENTFC</name>
<accession>A0A2S0T1D2</accession>
<sequence length="40" mass="4545">MHGEDHSKHTGSENDIASLKIQTEQLKEEVATLKNLVKER</sequence>
<evidence type="ECO:0000313" key="2">
    <source>
        <dbReference type="EMBL" id="AWB15657.1"/>
    </source>
</evidence>
<geneLocation type="plasmid" evidence="2">
    <name>pHLSA</name>
</geneLocation>
<keyword evidence="1" id="KW-0175">Coiled coil</keyword>
<dbReference type="EMBL" id="MG674581">
    <property type="protein sequence ID" value="AWB15657.1"/>
    <property type="molecule type" value="Genomic_DNA"/>
</dbReference>
<keyword evidence="2" id="KW-0614">Plasmid</keyword>
<reference evidence="2" key="1">
    <citation type="journal article" date="2018" name="Int. J. Antimicrob. Agents">
        <title>Vancomycin resistance in Enterococcus faecium isolated from Danish chicken meat is located on a pVEF4-like plasmid persisting in poultry for 18 years.</title>
        <authorList>
            <person name="Leinweber H."/>
            <person name="Alotaibi S.M.I."/>
            <person name="Overballe-Petersen S."/>
            <person name="Hansen F."/>
            <person name="Hasman H."/>
            <person name="Bortolaia V."/>
            <person name="Hammerum A.M."/>
            <person name="Ingmer H."/>
        </authorList>
    </citation>
    <scope>NUCLEOTIDE SEQUENCE</scope>
    <source>
        <strain evidence="2">HL1</strain>
        <plasmid evidence="2">pHLSA</plasmid>
    </source>
</reference>
<organism evidence="2">
    <name type="scientific">Enterococcus faecium</name>
    <name type="common">Streptococcus faecium</name>
    <dbReference type="NCBI Taxonomy" id="1352"/>
    <lineage>
        <taxon>Bacteria</taxon>
        <taxon>Bacillati</taxon>
        <taxon>Bacillota</taxon>
        <taxon>Bacilli</taxon>
        <taxon>Lactobacillales</taxon>
        <taxon>Enterococcaceae</taxon>
        <taxon>Enterococcus</taxon>
    </lineage>
</organism>
<evidence type="ECO:0000256" key="1">
    <source>
        <dbReference type="SAM" id="Coils"/>
    </source>
</evidence>
<dbReference type="AlphaFoldDB" id="A0A2S0T1D2"/>